<dbReference type="Pfam" id="PF02203">
    <property type="entry name" value="TarH"/>
    <property type="match status" value="1"/>
</dbReference>
<dbReference type="Proteomes" id="UP000008793">
    <property type="component" value="Chromosome"/>
</dbReference>
<keyword evidence="9 11" id="KW-0807">Transducer</keyword>
<comment type="subcellular location">
    <subcellularLocation>
        <location evidence="1">Cell inner membrane</location>
        <topology evidence="1">Multi-pass membrane protein</topology>
    </subcellularLocation>
</comment>
<dbReference type="STRING" id="634500.EbC_22510"/>
<dbReference type="GO" id="GO:0007165">
    <property type="term" value="P:signal transduction"/>
    <property type="evidence" value="ECO:0007669"/>
    <property type="project" value="UniProtKB-KW"/>
</dbReference>
<dbReference type="eggNOG" id="COG0840">
    <property type="taxonomic scope" value="Bacteria"/>
</dbReference>
<dbReference type="PROSITE" id="PS50885">
    <property type="entry name" value="HAMP"/>
    <property type="match status" value="1"/>
</dbReference>
<keyword evidence="6 12" id="KW-0812">Transmembrane</keyword>
<sequence length="555" mass="59171">MSVFNRIKTSSFLLCSIVAFGALQLIAGALFLSSLSDNKDSFETASSANDKVMALTNAWYALNAARADSNRVLIWLQKDGPSSSKIEGMVQHGKEQIALADRWFKEYQSGPAIPGLDPALNDRLAATYQVYSTQLSTLIGIAANRDMPGLFGLNIANDQLAMEADYNHWRDAISKLSKQASTRSNQAFATMLWLLGSILLIVVFFIGLCWRVMSRVLIQPLNLALGHIRAIEQGDLTQPIEIDRSARNEMARLLAGLHGMQLALVKTVGNVRASSDSILTGVSEIAAGNNDLSSRTEQQAASLEQTAASMEQITATVKQNADNSHQAAKLALSAAETAEKGGEIVDGVIKTIFGLEESSKKIAEITGVIESIAFQTNILALNAAVEAARAGENGRGFAVVAGEVRNLAQRSAVAAKDINTLIAESSARVQNGSKLAGQAEDSMQAIVVSVKQVRDIMDEISSASDEQSKGISQVGLAVSELDRVTQQNAALVEEASSAAQSLEAQAAHLNSAVAVFRLTQEAERKAVSVKSAPLRAVRKPAMAVASNTSENWEAF</sequence>
<dbReference type="AlphaFoldDB" id="D8MSH5"/>
<dbReference type="Gene3D" id="1.20.120.30">
    <property type="entry name" value="Aspartate receptor, ligand-binding domain"/>
    <property type="match status" value="1"/>
</dbReference>
<evidence type="ECO:0000259" key="13">
    <source>
        <dbReference type="PROSITE" id="PS50111"/>
    </source>
</evidence>
<protein>
    <submittedName>
        <fullName evidence="15">Methyl-accepting chemotaxis protein</fullName>
    </submittedName>
</protein>
<dbReference type="GO" id="GO:0004888">
    <property type="term" value="F:transmembrane signaling receptor activity"/>
    <property type="evidence" value="ECO:0007669"/>
    <property type="project" value="InterPro"/>
</dbReference>
<dbReference type="InterPro" id="IPR004089">
    <property type="entry name" value="MCPsignal_dom"/>
</dbReference>
<dbReference type="GO" id="GO:0006935">
    <property type="term" value="P:chemotaxis"/>
    <property type="evidence" value="ECO:0007669"/>
    <property type="project" value="UniProtKB-KW"/>
</dbReference>
<dbReference type="GeneID" id="90512258"/>
<keyword evidence="2" id="KW-1003">Cell membrane</keyword>
<comment type="similarity">
    <text evidence="10">Belongs to the methyl-accepting chemotaxis (MCP) protein family.</text>
</comment>
<evidence type="ECO:0000313" key="16">
    <source>
        <dbReference type="Proteomes" id="UP000008793"/>
    </source>
</evidence>
<evidence type="ECO:0000313" key="15">
    <source>
        <dbReference type="EMBL" id="CAX59782.1"/>
    </source>
</evidence>
<keyword evidence="3" id="KW-0488">Methylation</keyword>
<keyword evidence="7 12" id="KW-1133">Transmembrane helix</keyword>
<dbReference type="EMBL" id="FP236843">
    <property type="protein sequence ID" value="CAX59782.1"/>
    <property type="molecule type" value="Genomic_DNA"/>
</dbReference>
<evidence type="ECO:0000256" key="11">
    <source>
        <dbReference type="PROSITE-ProRule" id="PRU00284"/>
    </source>
</evidence>
<proteinExistence type="inferred from homology"/>
<dbReference type="CDD" id="cd19407">
    <property type="entry name" value="Tar_Tsr_sensor"/>
    <property type="match status" value="1"/>
</dbReference>
<dbReference type="SMART" id="SM00283">
    <property type="entry name" value="MA"/>
    <property type="match status" value="1"/>
</dbReference>
<evidence type="ECO:0000256" key="8">
    <source>
        <dbReference type="ARBA" id="ARBA00023136"/>
    </source>
</evidence>
<evidence type="ECO:0000256" key="2">
    <source>
        <dbReference type="ARBA" id="ARBA00022475"/>
    </source>
</evidence>
<dbReference type="KEGG" id="ebi:EbC_22510"/>
<dbReference type="Gene3D" id="1.10.287.950">
    <property type="entry name" value="Methyl-accepting chemotaxis protein"/>
    <property type="match status" value="1"/>
</dbReference>
<dbReference type="SUPFAM" id="SSF47170">
    <property type="entry name" value="Aspartate receptor, ligand-binding domain"/>
    <property type="match status" value="1"/>
</dbReference>
<evidence type="ECO:0000256" key="3">
    <source>
        <dbReference type="ARBA" id="ARBA00022481"/>
    </source>
</evidence>
<evidence type="ECO:0000256" key="7">
    <source>
        <dbReference type="ARBA" id="ARBA00022989"/>
    </source>
</evidence>
<keyword evidence="4" id="KW-0145">Chemotaxis</keyword>
<reference evidence="15 16" key="1">
    <citation type="journal article" date="2010" name="BMC Genomics">
        <title>Genome comparison of the epiphytic bacteria Erwinia billingiae and E. tasmaniensis with the pear pathogen E. pyrifoliae.</title>
        <authorList>
            <person name="Kube M."/>
            <person name="Migdoll A.M."/>
            <person name="Gehring I."/>
            <person name="Heitmann K."/>
            <person name="Mayer Y."/>
            <person name="Kuhl H."/>
            <person name="Knaust F."/>
            <person name="Geider K."/>
            <person name="Reinhardt R."/>
        </authorList>
    </citation>
    <scope>NUCLEOTIDE SEQUENCE [LARGE SCALE GENOMIC DNA]</scope>
    <source>
        <strain evidence="15 16">Eb661</strain>
    </source>
</reference>
<keyword evidence="5" id="KW-0997">Cell inner membrane</keyword>
<evidence type="ECO:0000256" key="4">
    <source>
        <dbReference type="ARBA" id="ARBA00022500"/>
    </source>
</evidence>
<keyword evidence="8 12" id="KW-0472">Membrane</keyword>
<evidence type="ECO:0000256" key="10">
    <source>
        <dbReference type="ARBA" id="ARBA00029447"/>
    </source>
</evidence>
<dbReference type="PANTHER" id="PTHR43531">
    <property type="entry name" value="PROTEIN ICFG"/>
    <property type="match status" value="1"/>
</dbReference>
<dbReference type="InterPro" id="IPR003122">
    <property type="entry name" value="Tar_rcpt_lig-bd"/>
</dbReference>
<dbReference type="FunFam" id="1.10.287.950:FF:000001">
    <property type="entry name" value="Methyl-accepting chemotaxis sensory transducer"/>
    <property type="match status" value="1"/>
</dbReference>
<dbReference type="CDD" id="cd11386">
    <property type="entry name" value="MCP_signal"/>
    <property type="match status" value="1"/>
</dbReference>
<evidence type="ECO:0000256" key="12">
    <source>
        <dbReference type="SAM" id="Phobius"/>
    </source>
</evidence>
<dbReference type="InterPro" id="IPR035440">
    <property type="entry name" value="4HB_MCP_dom_sf"/>
</dbReference>
<dbReference type="RefSeq" id="WP_013202269.1">
    <property type="nucleotide sequence ID" value="NC_014306.1"/>
</dbReference>
<dbReference type="InterPro" id="IPR004090">
    <property type="entry name" value="Chemotax_Me-accpt_rcpt"/>
</dbReference>
<accession>D8MSH5</accession>
<organism evidence="16">
    <name type="scientific">Erwinia billingiae (strain Eb661)</name>
    <dbReference type="NCBI Taxonomy" id="634500"/>
    <lineage>
        <taxon>Bacteria</taxon>
        <taxon>Pseudomonadati</taxon>
        <taxon>Pseudomonadota</taxon>
        <taxon>Gammaproteobacteria</taxon>
        <taxon>Enterobacterales</taxon>
        <taxon>Erwiniaceae</taxon>
        <taxon>Erwinia</taxon>
    </lineage>
</organism>
<dbReference type="InterPro" id="IPR003660">
    <property type="entry name" value="HAMP_dom"/>
</dbReference>
<name>D8MSH5_ERWBE</name>
<keyword evidence="16" id="KW-1185">Reference proteome</keyword>
<feature type="transmembrane region" description="Helical" evidence="12">
    <location>
        <begin position="187"/>
        <end position="210"/>
    </location>
</feature>
<dbReference type="SMART" id="SM00304">
    <property type="entry name" value="HAMP"/>
    <property type="match status" value="1"/>
</dbReference>
<feature type="domain" description="HAMP" evidence="14">
    <location>
        <begin position="215"/>
        <end position="269"/>
    </location>
</feature>
<dbReference type="InterPro" id="IPR051310">
    <property type="entry name" value="MCP_chemotaxis"/>
</dbReference>
<dbReference type="PROSITE" id="PS50111">
    <property type="entry name" value="CHEMOTAXIS_TRANSDUC_2"/>
    <property type="match status" value="1"/>
</dbReference>
<dbReference type="Pfam" id="PF00015">
    <property type="entry name" value="MCPsignal"/>
    <property type="match status" value="1"/>
</dbReference>
<gene>
    <name evidence="15" type="primary">cheD</name>
    <name evidence="15" type="ordered locus">EbC_22510</name>
</gene>
<evidence type="ECO:0000256" key="1">
    <source>
        <dbReference type="ARBA" id="ARBA00004429"/>
    </source>
</evidence>
<dbReference type="SUPFAM" id="SSF58104">
    <property type="entry name" value="Methyl-accepting chemotaxis protein (MCP) signaling domain"/>
    <property type="match status" value="1"/>
</dbReference>
<dbReference type="PRINTS" id="PR00260">
    <property type="entry name" value="CHEMTRNSDUCR"/>
</dbReference>
<dbReference type="GO" id="GO:0005886">
    <property type="term" value="C:plasma membrane"/>
    <property type="evidence" value="ECO:0007669"/>
    <property type="project" value="UniProtKB-SubCell"/>
</dbReference>
<dbReference type="PANTHER" id="PTHR43531:SF14">
    <property type="entry name" value="METHYL-ACCEPTING CHEMOTAXIS PROTEIN I-RELATED"/>
    <property type="match status" value="1"/>
</dbReference>
<feature type="domain" description="Methyl-accepting transducer" evidence="13">
    <location>
        <begin position="274"/>
        <end position="503"/>
    </location>
</feature>
<evidence type="ECO:0000256" key="5">
    <source>
        <dbReference type="ARBA" id="ARBA00022519"/>
    </source>
</evidence>
<evidence type="ECO:0000256" key="6">
    <source>
        <dbReference type="ARBA" id="ARBA00022692"/>
    </source>
</evidence>
<evidence type="ECO:0000256" key="9">
    <source>
        <dbReference type="ARBA" id="ARBA00023224"/>
    </source>
</evidence>
<dbReference type="HOGENOM" id="CLU_000445_107_16_6"/>
<evidence type="ECO:0000259" key="14">
    <source>
        <dbReference type="PROSITE" id="PS50885"/>
    </source>
</evidence>